<gene>
    <name evidence="3" type="ORF">DCF25_01755</name>
</gene>
<evidence type="ECO:0000313" key="4">
    <source>
        <dbReference type="Proteomes" id="UP000249354"/>
    </source>
</evidence>
<sequence>MRIPVVDGDGTPLMPTKPARARKWLEQGKAVKRWSDTGVFYVQLVASSSGTETQAVVVGVDPGKLYSGVGVQSAKATLFMAHLILPFETVKKRMEQRAMMRRTRRGRRINRDVPFAQRNHREKRFDNRVGRKVPPSIKANRQLELRIVSELCRILPITKIVYEYVKARGNGGFSPVMVGQRVMLTWLAKLAPVVTRFGWETANMRTHLQLEKTKNKKAQTPAAHAVDGVALACSEFTSYEQYHRAGEDGAVWQGAVQLTDALFKVIRRPPTSRRQLHLFQPAKGGKRRAYGGTVTRHGLRKGDLVSAEMAGRKYVGWISGDTAKQVSVSDINWKRLGQFTASKVQLIQRSTGLLASGASSPTQPALIPPTAESGGLSGN</sequence>
<feature type="domain" description="RRXRR" evidence="2">
    <location>
        <begin position="3"/>
        <end position="166"/>
    </location>
</feature>
<organism evidence="3 4">
    <name type="scientific">Leptolyngbya foveolarum</name>
    <dbReference type="NCBI Taxonomy" id="47253"/>
    <lineage>
        <taxon>Bacteria</taxon>
        <taxon>Bacillati</taxon>
        <taxon>Cyanobacteriota</taxon>
        <taxon>Cyanophyceae</taxon>
        <taxon>Leptolyngbyales</taxon>
        <taxon>Leptolyngbyaceae</taxon>
        <taxon>Leptolyngbya group</taxon>
        <taxon>Leptolyngbya</taxon>
    </lineage>
</organism>
<feature type="region of interest" description="Disordered" evidence="1">
    <location>
        <begin position="355"/>
        <end position="379"/>
    </location>
</feature>
<accession>A0A2W4UPN8</accession>
<evidence type="ECO:0000259" key="2">
    <source>
        <dbReference type="Pfam" id="PF14239"/>
    </source>
</evidence>
<comment type="caution">
    <text evidence="3">The sequence shown here is derived from an EMBL/GenBank/DDBJ whole genome shotgun (WGS) entry which is preliminary data.</text>
</comment>
<evidence type="ECO:0000313" key="3">
    <source>
        <dbReference type="EMBL" id="PZO22853.1"/>
    </source>
</evidence>
<proteinExistence type="predicted"/>
<protein>
    <recommendedName>
        <fullName evidence="2">RRXRR domain-containing protein</fullName>
    </recommendedName>
</protein>
<dbReference type="EMBL" id="QBMC01000006">
    <property type="protein sequence ID" value="PZO22853.1"/>
    <property type="molecule type" value="Genomic_DNA"/>
</dbReference>
<reference evidence="3 4" key="2">
    <citation type="submission" date="2018-06" db="EMBL/GenBank/DDBJ databases">
        <title>Metagenomic assembly of (sub)arctic Cyanobacteria and their associated microbiome from non-axenic cultures.</title>
        <authorList>
            <person name="Baurain D."/>
        </authorList>
    </citation>
    <scope>NUCLEOTIDE SEQUENCE [LARGE SCALE GENOMIC DNA]</scope>
    <source>
        <strain evidence="3">ULC129bin1</strain>
    </source>
</reference>
<evidence type="ECO:0000256" key="1">
    <source>
        <dbReference type="SAM" id="MobiDB-lite"/>
    </source>
</evidence>
<dbReference type="Pfam" id="PF14239">
    <property type="entry name" value="RRXRR"/>
    <property type="match status" value="1"/>
</dbReference>
<dbReference type="Proteomes" id="UP000249354">
    <property type="component" value="Unassembled WGS sequence"/>
</dbReference>
<name>A0A2W4UPN8_9CYAN</name>
<reference evidence="4" key="1">
    <citation type="submission" date="2018-04" db="EMBL/GenBank/DDBJ databases">
        <authorList>
            <person name="Cornet L."/>
        </authorList>
    </citation>
    <scope>NUCLEOTIDE SEQUENCE [LARGE SCALE GENOMIC DNA]</scope>
</reference>
<dbReference type="AlphaFoldDB" id="A0A2W4UPN8"/>
<dbReference type="InterPro" id="IPR025938">
    <property type="entry name" value="RRXRR_dom"/>
</dbReference>